<sequence>MRKLPLWVLFLLGLCLWIGAFGVKHVWSLQIGQVVTLPANIHQLSEFQLSQAEGEDKNTQESQLKPFEDVVKDTEKLEGLFTLYRNQDKGKIYLELKPEQLDRNYLDIVTLSTGIGQGFLVRGMPLNYLMFRWHRVQDKLQFIVPNVNFRALPGSPLQRSIDQSFSDSVLYSIPIKSIHPDRKTLLIDLEDLLLTPNDLPGLTQALPFLLGASYFLDTNSSYFSNTKAFASNVEIELVYSFASGGDTVNLPSLPDSRAFNLSVNYSLSELPTNSTYVPRLADNRLGYFVTAYKDFSEDSRLEPFVRYIERWNLEPKDPEAALSPPKQPIVFWIENTVPLEYRDAVREGILIWNKAFEKAGFQDAVQVEQMPDDADWDPADVRYNTIRWSSSFESPFLGIGPSRVNPLTGQILDADIIIDANVVRLIKGQYRDLLEPNQLGLSSYSPLTSFCNDELVNHNNWELKENNNHQSISNSSIPPLLSQLVEKHDLCFGTAASQQLSLGAMAISLLHNGTPNGVEMQKYVHQFLVSLIGHEVGHTLGLRHNFHGSTMLMPQELNDTSITHTKGLVGSIMDYVGVNLAPVGIEQGDYFPVVVGPYDIWAIEYGYKPSGAISPQAERRFLEKIAQKAPEAELAYGTDEDVFGFLDPDVNPFDLSGDVLLYTQWQMDNARQMWNRLNKRYPVRGDSYSEMRVKFNTVFIYYFRQALLLSNYIGGQSFNRDLPSDPNGRPPFEPVSLEKQRQALTQIQKYVFAEDAFNFPPKLLNKLAPSRWNHWGNPAPRFSLDYPIHDNILSLQRIVLRRLFSNSRLTRLRDLELKAGQEQGQALTLPELFDTLQTGIWKEILTPTSKPITISSIRRSLQREHLEIMTSMLLRRVDVPEDARTLAWYQLRQLGGTLNKILKKRNEQLDIYTRAHLEETRDRIFKTLDAQVQSS</sequence>
<evidence type="ECO:0000259" key="2">
    <source>
        <dbReference type="Pfam" id="PF17148"/>
    </source>
</evidence>
<dbReference type="InterPro" id="IPR024079">
    <property type="entry name" value="MetalloPept_cat_dom_sf"/>
</dbReference>
<dbReference type="PANTHER" id="PTHR38478">
    <property type="entry name" value="PEPTIDASE M1A AND M12B"/>
    <property type="match status" value="1"/>
</dbReference>
<feature type="domain" description="DUF5117" evidence="2">
    <location>
        <begin position="125"/>
        <end position="316"/>
    </location>
</feature>
<keyword evidence="3" id="KW-0645">Protease</keyword>
<keyword evidence="3" id="KW-0378">Hydrolase</keyword>
<keyword evidence="3" id="KW-0482">Metalloprotease</keyword>
<comment type="caution">
    <text evidence="3">The sequence shown here is derived from an EMBL/GenBank/DDBJ whole genome shotgun (WGS) entry which is preliminary data.</text>
</comment>
<dbReference type="InterPro" id="IPR033413">
    <property type="entry name" value="DUF5117"/>
</dbReference>
<reference evidence="3" key="1">
    <citation type="submission" date="2019-11" db="EMBL/GenBank/DDBJ databases">
        <title>Genomic insights into an expanded diversity of filamentous marine cyanobacteria reveals the extraordinary biosynthetic potential of Moorea and Okeania.</title>
        <authorList>
            <person name="Ferreira Leao T."/>
            <person name="Wang M."/>
            <person name="Moss N."/>
            <person name="Da Silva R."/>
            <person name="Sanders J."/>
            <person name="Nurk S."/>
            <person name="Gurevich A."/>
            <person name="Humphrey G."/>
            <person name="Reher R."/>
            <person name="Zhu Q."/>
            <person name="Belda-Ferre P."/>
            <person name="Glukhov E."/>
            <person name="Rex R."/>
            <person name="Dorrestein P.C."/>
            <person name="Knight R."/>
            <person name="Pevzner P."/>
            <person name="Gerwick W.H."/>
            <person name="Gerwick L."/>
        </authorList>
    </citation>
    <scope>NUCLEOTIDE SEQUENCE</scope>
    <source>
        <strain evidence="3">SIO1C4</strain>
    </source>
</reference>
<dbReference type="AlphaFoldDB" id="A0A6B3NDH6"/>
<organism evidence="3">
    <name type="scientific">Symploca sp. SIO1C4</name>
    <dbReference type="NCBI Taxonomy" id="2607765"/>
    <lineage>
        <taxon>Bacteria</taxon>
        <taxon>Bacillati</taxon>
        <taxon>Cyanobacteriota</taxon>
        <taxon>Cyanophyceae</taxon>
        <taxon>Coleofasciculales</taxon>
        <taxon>Coleofasciculaceae</taxon>
        <taxon>Symploca</taxon>
    </lineage>
</organism>
<dbReference type="PANTHER" id="PTHR38478:SF1">
    <property type="entry name" value="ZINC DEPENDENT METALLOPROTEASE DOMAIN LIPOPROTEIN"/>
    <property type="match status" value="1"/>
</dbReference>
<dbReference type="EMBL" id="JAAHFQ010000079">
    <property type="protein sequence ID" value="NER27188.1"/>
    <property type="molecule type" value="Genomic_DNA"/>
</dbReference>
<dbReference type="Pfam" id="PF17148">
    <property type="entry name" value="DUF5117"/>
    <property type="match status" value="1"/>
</dbReference>
<evidence type="ECO:0000313" key="3">
    <source>
        <dbReference type="EMBL" id="NER27188.1"/>
    </source>
</evidence>
<name>A0A6B3NDH6_9CYAN</name>
<feature type="domain" description="EcxA zinc-binding" evidence="1">
    <location>
        <begin position="518"/>
        <end position="845"/>
    </location>
</feature>
<dbReference type="GO" id="GO:0008237">
    <property type="term" value="F:metallopeptidase activity"/>
    <property type="evidence" value="ECO:0007669"/>
    <property type="project" value="UniProtKB-KW"/>
</dbReference>
<evidence type="ECO:0000259" key="1">
    <source>
        <dbReference type="Pfam" id="PF16313"/>
    </source>
</evidence>
<dbReference type="Gene3D" id="3.40.390.10">
    <property type="entry name" value="Collagenase (Catalytic Domain)"/>
    <property type="match status" value="1"/>
</dbReference>
<gene>
    <name evidence="3" type="ORF">F6J89_06005</name>
</gene>
<dbReference type="Pfam" id="PF16313">
    <property type="entry name" value="DUF4953"/>
    <property type="match status" value="1"/>
</dbReference>
<protein>
    <submittedName>
        <fullName evidence="3">Zinc-dependent metalloprotease</fullName>
    </submittedName>
</protein>
<dbReference type="InterPro" id="IPR032534">
    <property type="entry name" value="EcxA_zinc-bd"/>
</dbReference>
<proteinExistence type="predicted"/>
<accession>A0A6B3NDH6</accession>
<dbReference type="SUPFAM" id="SSF55486">
    <property type="entry name" value="Metalloproteases ('zincins'), catalytic domain"/>
    <property type="match status" value="1"/>
</dbReference>
<dbReference type="GO" id="GO:0006508">
    <property type="term" value="P:proteolysis"/>
    <property type="evidence" value="ECO:0007669"/>
    <property type="project" value="UniProtKB-KW"/>
</dbReference>
<dbReference type="CDD" id="cd04276">
    <property type="entry name" value="ZnMc_MMP_like_2"/>
    <property type="match status" value="1"/>
</dbReference>
<dbReference type="InterPro" id="IPR034032">
    <property type="entry name" value="Zn_MMP-like_bac"/>
</dbReference>